<keyword evidence="2" id="KW-1185">Reference proteome</keyword>
<dbReference type="Pfam" id="PF04978">
    <property type="entry name" value="MST"/>
    <property type="match status" value="1"/>
</dbReference>
<gene>
    <name evidence="1" type="ORF">GCM10009789_06110</name>
</gene>
<evidence type="ECO:0000313" key="1">
    <source>
        <dbReference type="EMBL" id="GAA1555438.1"/>
    </source>
</evidence>
<evidence type="ECO:0000313" key="2">
    <source>
        <dbReference type="Proteomes" id="UP001500393"/>
    </source>
</evidence>
<comment type="caution">
    <text evidence="1">The sequence shown here is derived from an EMBL/GenBank/DDBJ whole genome shotgun (WGS) entry which is preliminary data.</text>
</comment>
<dbReference type="InterPro" id="IPR007061">
    <property type="entry name" value="MST-like"/>
</dbReference>
<organism evidence="1 2">
    <name type="scientific">Kribbella sancticallisti</name>
    <dbReference type="NCBI Taxonomy" id="460087"/>
    <lineage>
        <taxon>Bacteria</taxon>
        <taxon>Bacillati</taxon>
        <taxon>Actinomycetota</taxon>
        <taxon>Actinomycetes</taxon>
        <taxon>Propionibacteriales</taxon>
        <taxon>Kribbellaceae</taxon>
        <taxon>Kribbella</taxon>
    </lineage>
</organism>
<dbReference type="EMBL" id="BAAAOS010000006">
    <property type="protein sequence ID" value="GAA1555438.1"/>
    <property type="molecule type" value="Genomic_DNA"/>
</dbReference>
<dbReference type="Proteomes" id="UP001500393">
    <property type="component" value="Unassembled WGS sequence"/>
</dbReference>
<dbReference type="SUPFAM" id="SSF109854">
    <property type="entry name" value="DinB/YfiT-like putative metalloenzymes"/>
    <property type="match status" value="1"/>
</dbReference>
<protein>
    <submittedName>
        <fullName evidence="1">DinB family protein</fullName>
    </submittedName>
</protein>
<reference evidence="2" key="1">
    <citation type="journal article" date="2019" name="Int. J. Syst. Evol. Microbiol.">
        <title>The Global Catalogue of Microorganisms (GCM) 10K type strain sequencing project: providing services to taxonomists for standard genome sequencing and annotation.</title>
        <authorList>
            <consortium name="The Broad Institute Genomics Platform"/>
            <consortium name="The Broad Institute Genome Sequencing Center for Infectious Disease"/>
            <person name="Wu L."/>
            <person name="Ma J."/>
        </authorList>
    </citation>
    <scope>NUCLEOTIDE SEQUENCE [LARGE SCALE GENOMIC DNA]</scope>
    <source>
        <strain evidence="2">JCM 14969</strain>
    </source>
</reference>
<sequence>MIDLKAEMLAVLHGSRAVMLTKLDGLSEYDRRRPLTPTGTNLLGLVKHLAGLEYGYLGESFGRPPIERPSWFRDDPYSEIDLWATPDESSDYITGVYRQACAHADVTLAELELDSPGRVAHWAEGHQETTLGILLIRMIGETSQHAGHADIIRELIDGRAAGDAASVAAHSTPWRDTRSTVQEAADYFRAPAIIATSAPPTDS</sequence>
<dbReference type="InterPro" id="IPR034660">
    <property type="entry name" value="DinB/YfiT-like"/>
</dbReference>
<accession>A0ABP4N4H9</accession>
<dbReference type="RefSeq" id="WP_344209449.1">
    <property type="nucleotide sequence ID" value="NZ_BAAAOS010000006.1"/>
</dbReference>
<name>A0ABP4N4H9_9ACTN</name>
<dbReference type="Gene3D" id="1.20.120.450">
    <property type="entry name" value="dinb family like domain"/>
    <property type="match status" value="1"/>
</dbReference>
<proteinExistence type="predicted"/>